<keyword evidence="7" id="KW-1185">Reference proteome</keyword>
<dbReference type="Proteomes" id="UP000671960">
    <property type="component" value="Chromosome"/>
</dbReference>
<dbReference type="InterPro" id="IPR036388">
    <property type="entry name" value="WH-like_DNA-bd_sf"/>
</dbReference>
<proteinExistence type="predicted"/>
<dbReference type="PANTHER" id="PTHR42756">
    <property type="entry name" value="TRANSCRIPTIONAL REGULATOR, MARR"/>
    <property type="match status" value="1"/>
</dbReference>
<keyword evidence="1" id="KW-0805">Transcription regulation</keyword>
<keyword evidence="2" id="KW-0238">DNA-binding</keyword>
<dbReference type="PRINTS" id="PR00598">
    <property type="entry name" value="HTHMARR"/>
</dbReference>
<feature type="compositionally biased region" description="Basic and acidic residues" evidence="4">
    <location>
        <begin position="69"/>
        <end position="85"/>
    </location>
</feature>
<name>A0ABX7UWS6_9GAMM</name>
<dbReference type="SMART" id="SM00347">
    <property type="entry name" value="HTH_MARR"/>
    <property type="match status" value="1"/>
</dbReference>
<evidence type="ECO:0000259" key="5">
    <source>
        <dbReference type="PROSITE" id="PS50995"/>
    </source>
</evidence>
<evidence type="ECO:0000313" key="6">
    <source>
        <dbReference type="EMBL" id="QTF08615.1"/>
    </source>
</evidence>
<dbReference type="SUPFAM" id="SSF46785">
    <property type="entry name" value="Winged helix' DNA-binding domain"/>
    <property type="match status" value="1"/>
</dbReference>
<gene>
    <name evidence="6" type="ORF">HC231_12395</name>
</gene>
<dbReference type="Pfam" id="PF01047">
    <property type="entry name" value="MarR"/>
    <property type="match status" value="1"/>
</dbReference>
<protein>
    <submittedName>
        <fullName evidence="6">MarR family transcriptional regulator</fullName>
    </submittedName>
</protein>
<dbReference type="PROSITE" id="PS50995">
    <property type="entry name" value="HTH_MARR_2"/>
    <property type="match status" value="1"/>
</dbReference>
<dbReference type="PROSITE" id="PS01117">
    <property type="entry name" value="HTH_MARR_1"/>
    <property type="match status" value="1"/>
</dbReference>
<evidence type="ECO:0000256" key="3">
    <source>
        <dbReference type="ARBA" id="ARBA00023163"/>
    </source>
</evidence>
<dbReference type="InterPro" id="IPR036390">
    <property type="entry name" value="WH_DNA-bd_sf"/>
</dbReference>
<evidence type="ECO:0000256" key="4">
    <source>
        <dbReference type="SAM" id="MobiDB-lite"/>
    </source>
</evidence>
<evidence type="ECO:0000313" key="7">
    <source>
        <dbReference type="Proteomes" id="UP000671960"/>
    </source>
</evidence>
<organism evidence="6 7">
    <name type="scientific">Brenneria izadpanahii</name>
    <dbReference type="NCBI Taxonomy" id="2722756"/>
    <lineage>
        <taxon>Bacteria</taxon>
        <taxon>Pseudomonadati</taxon>
        <taxon>Pseudomonadota</taxon>
        <taxon>Gammaproteobacteria</taxon>
        <taxon>Enterobacterales</taxon>
        <taxon>Pectobacteriaceae</taxon>
        <taxon>Brenneria</taxon>
    </lineage>
</organism>
<dbReference type="EMBL" id="CP050854">
    <property type="protein sequence ID" value="QTF08615.1"/>
    <property type="molecule type" value="Genomic_DNA"/>
</dbReference>
<sequence>MFENTLFHVIRVILQEHTARWSTLMPDLTKPQYAVLEALDREPELDQLSLGQASATTRATLTEMLSRMEKRGLIERRTDEKDGRQKRVTITPEGRKMLLEARPVADRVTDSLIHELSPEELAQLQQLLQKMLRQARKQEKFD</sequence>
<keyword evidence="3" id="KW-0804">Transcription</keyword>
<accession>A0ABX7UWS6</accession>
<reference evidence="6 7" key="1">
    <citation type="submission" date="2020-03" db="EMBL/GenBank/DDBJ databases">
        <authorList>
            <person name="Bakhshi Ganjeh M."/>
        </authorList>
    </citation>
    <scope>NUCLEOTIDE SEQUENCE [LARGE SCALE GENOMIC DNA]</scope>
    <source>
        <strain evidence="7">Iran 50</strain>
    </source>
</reference>
<dbReference type="InterPro" id="IPR000835">
    <property type="entry name" value="HTH_MarR-typ"/>
</dbReference>
<dbReference type="RefSeq" id="WP_208226947.1">
    <property type="nucleotide sequence ID" value="NZ_CP050854.1"/>
</dbReference>
<feature type="domain" description="HTH marR-type" evidence="5">
    <location>
        <begin position="3"/>
        <end position="133"/>
    </location>
</feature>
<dbReference type="Gene3D" id="1.10.10.10">
    <property type="entry name" value="Winged helix-like DNA-binding domain superfamily/Winged helix DNA-binding domain"/>
    <property type="match status" value="1"/>
</dbReference>
<dbReference type="InterPro" id="IPR023187">
    <property type="entry name" value="Tscrpt_reg_MarR-type_CS"/>
</dbReference>
<feature type="region of interest" description="Disordered" evidence="4">
    <location>
        <begin position="69"/>
        <end position="93"/>
    </location>
</feature>
<evidence type="ECO:0000256" key="1">
    <source>
        <dbReference type="ARBA" id="ARBA00023015"/>
    </source>
</evidence>
<evidence type="ECO:0000256" key="2">
    <source>
        <dbReference type="ARBA" id="ARBA00023125"/>
    </source>
</evidence>
<dbReference type="PANTHER" id="PTHR42756:SF1">
    <property type="entry name" value="TRANSCRIPTIONAL REPRESSOR OF EMRAB OPERON"/>
    <property type="match status" value="1"/>
</dbReference>